<dbReference type="InterPro" id="IPR032675">
    <property type="entry name" value="LRR_dom_sf"/>
</dbReference>
<sequence length="719" mass="82245">MKNEIIDLLTNHNHLRSEEEYNQIDTKLLTACIEGDIELIKICLSETVHNDSKDLTFKIDKTNKTASLFQVSSKIDHLVIPRIIKLESTDYLITSIIDTDRFIKSLYFVEDSAVKTIYGSQFSFSVCIEEMFIPASLSDLREGWFSGTHNLNKIVVSPLNNKFKFIEDKYLVGKCDDNVEEYDNLLFVRRDINEFFLPPNIKDIKSCAFSECSNLRRIEFPTNSNLQTIEKYAFSSSGIEEITIPSTVSKICNGAFSSCKKLRKIEFQPNFTLQTIESCTFQLSAIEEISIPSTVTKICHSAFSGCKKLKKVEIPENSSLNTIETSAFESSIIEEIYFPASLNELGEEWCRGLNNLKRIVVSPFNNKFKFKDDKYLVGKSDENAEEYDNLLFVRRDINEFFLPPNIKVIKSCAFFWCQNLRRIEFPTNSNLHTIEKYAFSSSAIEEISIPSEVLKICEHAFSFCKNLRRIEFPINSHLQTIETAAFFEIAIEEISIPSTVIKIGECAFAFCINLRKVEIPENSNLQAIEEYAFLGTAIEEIYFPANFSELSNYWNHLISNLKIIVVSPFNKKFKSIEGKYLVGKSDDNSEEYDNLLFVRCDIKEFSFPPNIKVIKPLAFSECSNLRRIEFPTNSNLHTIDENAFSNSGIEEISIPPTVSKIGGCAFNYCENLKVIEIPEKSKLVSFRSLLSINNPNVIIMKPSSYKKKIDINKIIFNNC</sequence>
<dbReference type="Proteomes" id="UP001470230">
    <property type="component" value="Unassembled WGS sequence"/>
</dbReference>
<comment type="caution">
    <text evidence="1">The sequence shown here is derived from an EMBL/GenBank/DDBJ whole genome shotgun (WGS) entry which is preliminary data.</text>
</comment>
<dbReference type="PANTHER" id="PTHR45661:SF3">
    <property type="entry name" value="IG-LIKE DOMAIN-CONTAINING PROTEIN"/>
    <property type="match status" value="1"/>
</dbReference>
<evidence type="ECO:0000313" key="2">
    <source>
        <dbReference type="Proteomes" id="UP001470230"/>
    </source>
</evidence>
<reference evidence="1 2" key="1">
    <citation type="submission" date="2024-04" db="EMBL/GenBank/DDBJ databases">
        <title>Tritrichomonas musculus Genome.</title>
        <authorList>
            <person name="Alves-Ferreira E."/>
            <person name="Grigg M."/>
            <person name="Lorenzi H."/>
            <person name="Galac M."/>
        </authorList>
    </citation>
    <scope>NUCLEOTIDE SEQUENCE [LARGE SCALE GENOMIC DNA]</scope>
    <source>
        <strain evidence="1 2">EAF2021</strain>
    </source>
</reference>
<dbReference type="SUPFAM" id="SSF52058">
    <property type="entry name" value="L domain-like"/>
    <property type="match status" value="3"/>
</dbReference>
<name>A0ABR2KXC3_9EUKA</name>
<dbReference type="InterPro" id="IPR053139">
    <property type="entry name" value="Surface_bspA-like"/>
</dbReference>
<dbReference type="Pfam" id="PF13306">
    <property type="entry name" value="LRR_5"/>
    <property type="match status" value="4"/>
</dbReference>
<proteinExistence type="predicted"/>
<dbReference type="InterPro" id="IPR026906">
    <property type="entry name" value="LRR_5"/>
</dbReference>
<dbReference type="PANTHER" id="PTHR45661">
    <property type="entry name" value="SURFACE ANTIGEN"/>
    <property type="match status" value="1"/>
</dbReference>
<gene>
    <name evidence="1" type="ORF">M9Y10_023844</name>
</gene>
<accession>A0ABR2KXC3</accession>
<dbReference type="EMBL" id="JAPFFF010000003">
    <property type="protein sequence ID" value="KAK8895381.1"/>
    <property type="molecule type" value="Genomic_DNA"/>
</dbReference>
<protein>
    <recommendedName>
        <fullName evidence="3">Surface antigen BspA-like</fullName>
    </recommendedName>
</protein>
<dbReference type="Gene3D" id="3.80.10.10">
    <property type="entry name" value="Ribonuclease Inhibitor"/>
    <property type="match status" value="3"/>
</dbReference>
<evidence type="ECO:0008006" key="3">
    <source>
        <dbReference type="Google" id="ProtNLM"/>
    </source>
</evidence>
<evidence type="ECO:0000313" key="1">
    <source>
        <dbReference type="EMBL" id="KAK8895381.1"/>
    </source>
</evidence>
<keyword evidence="2" id="KW-1185">Reference proteome</keyword>
<organism evidence="1 2">
    <name type="scientific">Tritrichomonas musculus</name>
    <dbReference type="NCBI Taxonomy" id="1915356"/>
    <lineage>
        <taxon>Eukaryota</taxon>
        <taxon>Metamonada</taxon>
        <taxon>Parabasalia</taxon>
        <taxon>Tritrichomonadida</taxon>
        <taxon>Tritrichomonadidae</taxon>
        <taxon>Tritrichomonas</taxon>
    </lineage>
</organism>